<evidence type="ECO:0000256" key="1">
    <source>
        <dbReference type="SAM" id="Phobius"/>
    </source>
</evidence>
<organism evidence="2 3">
    <name type="scientific">Bradyrhizobium nanningense</name>
    <dbReference type="NCBI Taxonomy" id="1325118"/>
    <lineage>
        <taxon>Bacteria</taxon>
        <taxon>Pseudomonadati</taxon>
        <taxon>Pseudomonadota</taxon>
        <taxon>Alphaproteobacteria</taxon>
        <taxon>Hyphomicrobiales</taxon>
        <taxon>Nitrobacteraceae</taxon>
        <taxon>Bradyrhizobium</taxon>
    </lineage>
</organism>
<reference evidence="2 3" key="1">
    <citation type="submission" date="2015-04" db="EMBL/GenBank/DDBJ databases">
        <title>Comparative genomics of rhizobia nodulating Arachis hypogaea in China.</title>
        <authorList>
            <person name="Li Y."/>
        </authorList>
    </citation>
    <scope>NUCLEOTIDE SEQUENCE [LARGE SCALE GENOMIC DNA]</scope>
    <source>
        <strain evidence="2 3">CCBAU 51757</strain>
    </source>
</reference>
<dbReference type="EMBL" id="LBJQ01000073">
    <property type="protein sequence ID" value="RXH28943.1"/>
    <property type="molecule type" value="Genomic_DNA"/>
</dbReference>
<proteinExistence type="predicted"/>
<dbReference type="AlphaFoldDB" id="A0A4Q0S4P9"/>
<evidence type="ECO:0000313" key="3">
    <source>
        <dbReference type="Proteomes" id="UP000289546"/>
    </source>
</evidence>
<evidence type="ECO:0000313" key="2">
    <source>
        <dbReference type="EMBL" id="RXH28943.1"/>
    </source>
</evidence>
<dbReference type="RefSeq" id="WP_128918567.1">
    <property type="nucleotide sequence ID" value="NZ_LBJQ01000073.1"/>
</dbReference>
<accession>A0A4Q0S4P9</accession>
<gene>
    <name evidence="2" type="ORF">XH99_14155</name>
</gene>
<keyword evidence="1" id="KW-1133">Transmembrane helix</keyword>
<sequence length="62" mass="6501">MFGEFDAAPAQFAMLLGLVVLAVLTSARSSRRLIAIIVAAAVPAGIFAASMVARRILEFPNP</sequence>
<feature type="transmembrane region" description="Helical" evidence="1">
    <location>
        <begin position="6"/>
        <end position="26"/>
    </location>
</feature>
<protein>
    <submittedName>
        <fullName evidence="2">Uncharacterized protein</fullName>
    </submittedName>
</protein>
<feature type="transmembrane region" description="Helical" evidence="1">
    <location>
        <begin position="33"/>
        <end position="53"/>
    </location>
</feature>
<dbReference type="Proteomes" id="UP000289546">
    <property type="component" value="Unassembled WGS sequence"/>
</dbReference>
<keyword evidence="3" id="KW-1185">Reference proteome</keyword>
<keyword evidence="1" id="KW-0812">Transmembrane</keyword>
<comment type="caution">
    <text evidence="2">The sequence shown here is derived from an EMBL/GenBank/DDBJ whole genome shotgun (WGS) entry which is preliminary data.</text>
</comment>
<name>A0A4Q0S4P9_9BRAD</name>
<keyword evidence="1" id="KW-0472">Membrane</keyword>